<comment type="caution">
    <text evidence="1">The sequence shown here is derived from an EMBL/GenBank/DDBJ whole genome shotgun (WGS) entry which is preliminary data.</text>
</comment>
<proteinExistence type="predicted"/>
<gene>
    <name evidence="1" type="ORF">GGQ79_004753</name>
</gene>
<dbReference type="RefSeq" id="WP_174977470.1">
    <property type="nucleotide sequence ID" value="NZ_JACIEX010000021.1"/>
</dbReference>
<organism evidence="1 2">
    <name type="scientific">Brucella pecoris</name>
    <dbReference type="NCBI Taxonomy" id="867683"/>
    <lineage>
        <taxon>Bacteria</taxon>
        <taxon>Pseudomonadati</taxon>
        <taxon>Pseudomonadota</taxon>
        <taxon>Alphaproteobacteria</taxon>
        <taxon>Hyphomicrobiales</taxon>
        <taxon>Brucellaceae</taxon>
        <taxon>Brucella/Ochrobactrum group</taxon>
        <taxon>Brucella</taxon>
    </lineage>
</organism>
<sequence length="78" mass="8925">MAAATPELFKAWRDGYGQIRHSDETIERIQTLAMSGRIEPDRLYRLLAAADRLTSAAMWTIVHMTYARRVDGIAKLFE</sequence>
<evidence type="ECO:0000313" key="1">
    <source>
        <dbReference type="EMBL" id="MBB4096196.1"/>
    </source>
</evidence>
<dbReference type="AlphaFoldDB" id="A0AB34YYG1"/>
<protein>
    <submittedName>
        <fullName evidence="1">Uncharacterized protein</fullName>
    </submittedName>
</protein>
<reference evidence="1 2" key="1">
    <citation type="submission" date="2020-08" db="EMBL/GenBank/DDBJ databases">
        <title>Genomic Encyclopedia of Type Strains, Phase IV (KMG-IV): sequencing the most valuable type-strain genomes for metagenomic binning, comparative biology and taxonomic classification.</title>
        <authorList>
            <person name="Goeker M."/>
        </authorList>
    </citation>
    <scope>NUCLEOTIDE SEQUENCE [LARGE SCALE GENOMIC DNA]</scope>
    <source>
        <strain evidence="1 2">DSM 23868</strain>
    </source>
</reference>
<keyword evidence="2" id="KW-1185">Reference proteome</keyword>
<dbReference type="Proteomes" id="UP000553980">
    <property type="component" value="Unassembled WGS sequence"/>
</dbReference>
<dbReference type="EMBL" id="JACIEX010000021">
    <property type="protein sequence ID" value="MBB4096196.1"/>
    <property type="molecule type" value="Genomic_DNA"/>
</dbReference>
<name>A0AB34YYG1_9HYPH</name>
<evidence type="ECO:0000313" key="2">
    <source>
        <dbReference type="Proteomes" id="UP000553980"/>
    </source>
</evidence>
<accession>A0AB34YYG1</accession>